<dbReference type="InterPro" id="IPR045943">
    <property type="entry name" value="DUF6363"/>
</dbReference>
<dbReference type="PANTHER" id="PTHR14226">
    <property type="entry name" value="NEUROPATHY TARGET ESTERASE/SWISS CHEESE D.MELANOGASTER"/>
    <property type="match status" value="1"/>
</dbReference>
<dbReference type="InterPro" id="IPR016035">
    <property type="entry name" value="Acyl_Trfase/lysoPLipase"/>
</dbReference>
<reference evidence="6" key="1">
    <citation type="submission" date="2023-12" db="EMBL/GenBank/DDBJ databases">
        <title>Fervidustalea candida gen. nov., sp. nov., a novel member of the family Paenibacillaceae isolated from a geothermal area.</title>
        <authorList>
            <person name="Li W.-J."/>
            <person name="Jiao J.-Y."/>
            <person name="Chen Y."/>
        </authorList>
    </citation>
    <scope>NUCLEOTIDE SEQUENCE</scope>
    <source>
        <strain evidence="6">SYSU GA230002</strain>
    </source>
</reference>
<dbReference type="PROSITE" id="PS51635">
    <property type="entry name" value="PNPLA"/>
    <property type="match status" value="1"/>
</dbReference>
<keyword evidence="3 4" id="KW-0443">Lipid metabolism</keyword>
<gene>
    <name evidence="6" type="ORF">VF724_08160</name>
</gene>
<dbReference type="InterPro" id="IPR002641">
    <property type="entry name" value="PNPLA_dom"/>
</dbReference>
<keyword evidence="7" id="KW-1185">Reference proteome</keyword>
<name>A0ABU5ZGK7_9BACL</name>
<organism evidence="6 7">
    <name type="scientific">Ferviditalea candida</name>
    <dbReference type="NCBI Taxonomy" id="3108399"/>
    <lineage>
        <taxon>Bacteria</taxon>
        <taxon>Bacillati</taxon>
        <taxon>Bacillota</taxon>
        <taxon>Bacilli</taxon>
        <taxon>Bacillales</taxon>
        <taxon>Paenibacillaceae</taxon>
        <taxon>Ferviditalea</taxon>
    </lineage>
</organism>
<feature type="short sequence motif" description="GXSXG" evidence="4">
    <location>
        <begin position="37"/>
        <end position="41"/>
    </location>
</feature>
<dbReference type="InterPro" id="IPR037483">
    <property type="entry name" value="YjjU-like"/>
</dbReference>
<keyword evidence="2 4" id="KW-0442">Lipid degradation</keyword>
<dbReference type="Proteomes" id="UP001310386">
    <property type="component" value="Unassembled WGS sequence"/>
</dbReference>
<evidence type="ECO:0000313" key="6">
    <source>
        <dbReference type="EMBL" id="MEB3101635.1"/>
    </source>
</evidence>
<evidence type="ECO:0000256" key="3">
    <source>
        <dbReference type="ARBA" id="ARBA00023098"/>
    </source>
</evidence>
<sequence length="283" mass="32685">MEKIGLVLEGGGMKGVFTGGVLDLFIEKNLFFPYVIGVSAGACNALSYMSKQYGRNKRVTIDYISDPRYLSYRNLLRSKSIFGMDFIFDEIPNRLDPFDYESFQQSEQTLVVGTTDCFTGEPVYFSNKDGYDMVQVTRASSSLPFVALPVELEGYTLMDGGMADPLPIRKSIEDGNRKHVVVMTKHKDYVKRPFQWKWAAEKMYPQFPGLVETMIYRHENYNETLRFIRELEEAGKVFVIQPETDMKVSRIEKKRGKLTELYEQGYRSAETLYEDLLRWMETG</sequence>
<dbReference type="Gene3D" id="3.40.1090.10">
    <property type="entry name" value="Cytosolic phospholipase A2 catalytic domain"/>
    <property type="match status" value="2"/>
</dbReference>
<dbReference type="Pfam" id="PF19890">
    <property type="entry name" value="DUF6363"/>
    <property type="match status" value="1"/>
</dbReference>
<evidence type="ECO:0000256" key="4">
    <source>
        <dbReference type="PROSITE-ProRule" id="PRU01161"/>
    </source>
</evidence>
<dbReference type="Pfam" id="PF01734">
    <property type="entry name" value="Patatin"/>
    <property type="match status" value="1"/>
</dbReference>
<protein>
    <submittedName>
        <fullName evidence="6">Patatin family protein</fullName>
    </submittedName>
</protein>
<dbReference type="PANTHER" id="PTHR14226:SF25">
    <property type="entry name" value="PHOSPHOESTERASE"/>
    <property type="match status" value="1"/>
</dbReference>
<dbReference type="CDD" id="cd07208">
    <property type="entry name" value="Pat_hypo_Ecoli_yjju_like"/>
    <property type="match status" value="1"/>
</dbReference>
<feature type="active site" description="Nucleophile" evidence="4">
    <location>
        <position position="39"/>
    </location>
</feature>
<dbReference type="InterPro" id="IPR050301">
    <property type="entry name" value="NTE"/>
</dbReference>
<keyword evidence="1 4" id="KW-0378">Hydrolase</keyword>
<dbReference type="EMBL" id="JAYJLD010000009">
    <property type="protein sequence ID" value="MEB3101635.1"/>
    <property type="molecule type" value="Genomic_DNA"/>
</dbReference>
<evidence type="ECO:0000256" key="2">
    <source>
        <dbReference type="ARBA" id="ARBA00022963"/>
    </source>
</evidence>
<feature type="active site" description="Proton acceptor" evidence="4">
    <location>
        <position position="159"/>
    </location>
</feature>
<accession>A0ABU5ZGK7</accession>
<dbReference type="SUPFAM" id="SSF52151">
    <property type="entry name" value="FabD/lysophospholipase-like"/>
    <property type="match status" value="1"/>
</dbReference>
<evidence type="ECO:0000256" key="1">
    <source>
        <dbReference type="ARBA" id="ARBA00022801"/>
    </source>
</evidence>
<proteinExistence type="predicted"/>
<comment type="caution">
    <text evidence="6">The sequence shown here is derived from an EMBL/GenBank/DDBJ whole genome shotgun (WGS) entry which is preliminary data.</text>
</comment>
<feature type="domain" description="PNPLA" evidence="5">
    <location>
        <begin position="6"/>
        <end position="172"/>
    </location>
</feature>
<evidence type="ECO:0000313" key="7">
    <source>
        <dbReference type="Proteomes" id="UP001310386"/>
    </source>
</evidence>
<dbReference type="RefSeq" id="WP_371753754.1">
    <property type="nucleotide sequence ID" value="NZ_JAYJLD010000009.1"/>
</dbReference>
<feature type="short sequence motif" description="DGA/G" evidence="4">
    <location>
        <begin position="159"/>
        <end position="161"/>
    </location>
</feature>
<feature type="short sequence motif" description="GXGXXG" evidence="4">
    <location>
        <begin position="10"/>
        <end position="15"/>
    </location>
</feature>
<evidence type="ECO:0000259" key="5">
    <source>
        <dbReference type="PROSITE" id="PS51635"/>
    </source>
</evidence>